<sequence length="147" mass="16590">MPSFCKVAVVLGLLAPAFAAGAIEPRKQDYEIKPVHQTSFFPHEQEGRLGHHPINGHKHANHHHSLEHRIKKMERELESLRQTVFDMEHFFASFSHVVSVEGHKHGPTIITTNMVTSMLSCTTMSMKRRTNLITSTNINTAMQIAIS</sequence>
<dbReference type="HOGENOM" id="CLU_1767988_0_0_1"/>
<dbReference type="GeneID" id="63692690"/>
<evidence type="ECO:0000313" key="2">
    <source>
        <dbReference type="EMBL" id="EJU02845.1"/>
    </source>
</evidence>
<keyword evidence="3" id="KW-1185">Reference proteome</keyword>
<evidence type="ECO:0000256" key="1">
    <source>
        <dbReference type="SAM" id="SignalP"/>
    </source>
</evidence>
<dbReference type="Proteomes" id="UP000030653">
    <property type="component" value="Unassembled WGS sequence"/>
</dbReference>
<dbReference type="EMBL" id="JH795861">
    <property type="protein sequence ID" value="EJU02845.1"/>
    <property type="molecule type" value="Genomic_DNA"/>
</dbReference>
<dbReference type="RefSeq" id="XP_040629739.1">
    <property type="nucleotide sequence ID" value="XM_040777628.1"/>
</dbReference>
<dbReference type="AlphaFoldDB" id="M5G3Q1"/>
<organism evidence="2 3">
    <name type="scientific">Dacryopinax primogenitus (strain DJM 731)</name>
    <name type="common">Brown rot fungus</name>
    <dbReference type="NCBI Taxonomy" id="1858805"/>
    <lineage>
        <taxon>Eukaryota</taxon>
        <taxon>Fungi</taxon>
        <taxon>Dikarya</taxon>
        <taxon>Basidiomycota</taxon>
        <taxon>Agaricomycotina</taxon>
        <taxon>Dacrymycetes</taxon>
        <taxon>Dacrymycetales</taxon>
        <taxon>Dacrymycetaceae</taxon>
        <taxon>Dacryopinax</taxon>
    </lineage>
</organism>
<name>M5G3Q1_DACPD</name>
<feature type="chain" id="PRO_5004067558" evidence="1">
    <location>
        <begin position="20"/>
        <end position="147"/>
    </location>
</feature>
<gene>
    <name evidence="2" type="ORF">DACRYDRAFT_99808</name>
</gene>
<keyword evidence="1" id="KW-0732">Signal</keyword>
<protein>
    <submittedName>
        <fullName evidence="2">Uncharacterized protein</fullName>
    </submittedName>
</protein>
<feature type="signal peptide" evidence="1">
    <location>
        <begin position="1"/>
        <end position="19"/>
    </location>
</feature>
<evidence type="ECO:0000313" key="3">
    <source>
        <dbReference type="Proteomes" id="UP000030653"/>
    </source>
</evidence>
<accession>M5G3Q1</accession>
<reference evidence="2 3" key="1">
    <citation type="journal article" date="2012" name="Science">
        <title>The Paleozoic origin of enzymatic lignin decomposition reconstructed from 31 fungal genomes.</title>
        <authorList>
            <person name="Floudas D."/>
            <person name="Binder M."/>
            <person name="Riley R."/>
            <person name="Barry K."/>
            <person name="Blanchette R.A."/>
            <person name="Henrissat B."/>
            <person name="Martinez A.T."/>
            <person name="Otillar R."/>
            <person name="Spatafora J.W."/>
            <person name="Yadav J.S."/>
            <person name="Aerts A."/>
            <person name="Benoit I."/>
            <person name="Boyd A."/>
            <person name="Carlson A."/>
            <person name="Copeland A."/>
            <person name="Coutinho P.M."/>
            <person name="de Vries R.P."/>
            <person name="Ferreira P."/>
            <person name="Findley K."/>
            <person name="Foster B."/>
            <person name="Gaskell J."/>
            <person name="Glotzer D."/>
            <person name="Gorecki P."/>
            <person name="Heitman J."/>
            <person name="Hesse C."/>
            <person name="Hori C."/>
            <person name="Igarashi K."/>
            <person name="Jurgens J.A."/>
            <person name="Kallen N."/>
            <person name="Kersten P."/>
            <person name="Kohler A."/>
            <person name="Kuees U."/>
            <person name="Kumar T.K.A."/>
            <person name="Kuo A."/>
            <person name="LaButti K."/>
            <person name="Larrondo L.F."/>
            <person name="Lindquist E."/>
            <person name="Ling A."/>
            <person name="Lombard V."/>
            <person name="Lucas S."/>
            <person name="Lundell T."/>
            <person name="Martin R."/>
            <person name="McLaughlin D.J."/>
            <person name="Morgenstern I."/>
            <person name="Morin E."/>
            <person name="Murat C."/>
            <person name="Nagy L.G."/>
            <person name="Nolan M."/>
            <person name="Ohm R.A."/>
            <person name="Patyshakuliyeva A."/>
            <person name="Rokas A."/>
            <person name="Ruiz-Duenas F.J."/>
            <person name="Sabat G."/>
            <person name="Salamov A."/>
            <person name="Samejima M."/>
            <person name="Schmutz J."/>
            <person name="Slot J.C."/>
            <person name="St John F."/>
            <person name="Stenlid J."/>
            <person name="Sun H."/>
            <person name="Sun S."/>
            <person name="Syed K."/>
            <person name="Tsang A."/>
            <person name="Wiebenga A."/>
            <person name="Young D."/>
            <person name="Pisabarro A."/>
            <person name="Eastwood D.C."/>
            <person name="Martin F."/>
            <person name="Cullen D."/>
            <person name="Grigoriev I.V."/>
            <person name="Hibbett D.S."/>
        </authorList>
    </citation>
    <scope>NUCLEOTIDE SEQUENCE [LARGE SCALE GENOMIC DNA]</scope>
    <source>
        <strain evidence="2 3">DJM-731 SS1</strain>
    </source>
</reference>
<dbReference type="OrthoDB" id="10427769at2759"/>
<proteinExistence type="predicted"/>